<evidence type="ECO:0000313" key="1">
    <source>
        <dbReference type="EMBL" id="GAS97128.1"/>
    </source>
</evidence>
<comment type="caution">
    <text evidence="1">The sequence shown here is derived from an EMBL/GenBank/DDBJ whole genome shotgun (WGS) entry which is preliminary data.</text>
</comment>
<dbReference type="EMBL" id="BCSY01000069">
    <property type="protein sequence ID" value="GAS97128.1"/>
    <property type="molecule type" value="Genomic_DNA"/>
</dbReference>
<reference evidence="2" key="1">
    <citation type="journal article" date="2016" name="Genome Announc.">
        <title>Draft Genome Sequences of Five Rapidly Growing Mycobacterium Species, M. thermoresistibile, M. fortuitum subsp. acetamidolyticum, M. canariasense, M. brisbanense, and M. novocastrense.</title>
        <authorList>
            <person name="Katahira K."/>
            <person name="Ogura Y."/>
            <person name="Gotoh Y."/>
            <person name="Hayashi T."/>
        </authorList>
    </citation>
    <scope>NUCLEOTIDE SEQUENCE [LARGE SCALE GENOMIC DNA]</scope>
    <source>
        <strain evidence="2">JCM15298</strain>
    </source>
</reference>
<sequence length="81" mass="9248">MRLSSEAMEVTVPVPESYVLAVFSWLWPIKNCVRQEICGWRQHSPQLSEFILGMGGEWLSADTASRNAVTRFIDRVPRPNV</sequence>
<dbReference type="Proteomes" id="UP000069443">
    <property type="component" value="Unassembled WGS sequence"/>
</dbReference>
<organism evidence="1 2">
    <name type="scientific">Mycolicibacterium canariasense</name>
    <name type="common">Mycobacterium canariasense</name>
    <dbReference type="NCBI Taxonomy" id="228230"/>
    <lineage>
        <taxon>Bacteria</taxon>
        <taxon>Bacillati</taxon>
        <taxon>Actinomycetota</taxon>
        <taxon>Actinomycetes</taxon>
        <taxon>Mycobacteriales</taxon>
        <taxon>Mycobacteriaceae</taxon>
        <taxon>Mycolicibacterium</taxon>
    </lineage>
</organism>
<protein>
    <submittedName>
        <fullName evidence="1">Putative signaling protein</fullName>
    </submittedName>
</protein>
<reference evidence="2" key="2">
    <citation type="submission" date="2016-02" db="EMBL/GenBank/DDBJ databases">
        <title>Draft genome sequence of five rapidly growing Mycobacterium species.</title>
        <authorList>
            <person name="Katahira K."/>
            <person name="Gotou Y."/>
            <person name="Iida K."/>
            <person name="Ogura Y."/>
            <person name="Hayashi T."/>
        </authorList>
    </citation>
    <scope>NUCLEOTIDE SEQUENCE [LARGE SCALE GENOMIC DNA]</scope>
    <source>
        <strain evidence="2">JCM15298</strain>
    </source>
</reference>
<keyword evidence="2" id="KW-1185">Reference proteome</keyword>
<gene>
    <name evidence="1" type="ORF">RMCC_4094</name>
</gene>
<name>A0A117IAZ1_MYCCR</name>
<dbReference type="AlphaFoldDB" id="A0A117IAZ1"/>
<accession>A0A117IAZ1</accession>
<evidence type="ECO:0000313" key="2">
    <source>
        <dbReference type="Proteomes" id="UP000069443"/>
    </source>
</evidence>
<proteinExistence type="predicted"/>
<dbReference type="STRING" id="228230.RMCC_4094"/>